<dbReference type="EMBL" id="BKZW01000003">
    <property type="protein sequence ID" value="GER91006.1"/>
    <property type="molecule type" value="Genomic_DNA"/>
</dbReference>
<sequence length="72" mass="7752">MKSTKLMLMGILLIMLAVSLATSISQALFNMSASNPPFILKLFPGIEAFLVVIGFAMGVIGFFQKDQSGKNL</sequence>
<evidence type="ECO:0000313" key="2">
    <source>
        <dbReference type="EMBL" id="GER91006.1"/>
    </source>
</evidence>
<feature type="transmembrane region" description="Helical" evidence="1">
    <location>
        <begin position="43"/>
        <end position="63"/>
    </location>
</feature>
<keyword evidence="1" id="KW-0472">Membrane</keyword>
<keyword evidence="3" id="KW-1185">Reference proteome</keyword>
<dbReference type="RefSeq" id="WP_151758706.1">
    <property type="nucleotide sequence ID" value="NZ_BKZW01000003.1"/>
</dbReference>
<dbReference type="AlphaFoldDB" id="A0A5J4L0L1"/>
<evidence type="ECO:0000313" key="3">
    <source>
        <dbReference type="Proteomes" id="UP000326912"/>
    </source>
</evidence>
<keyword evidence="1" id="KW-0812">Transmembrane</keyword>
<protein>
    <submittedName>
        <fullName evidence="2">Uncharacterized protein</fullName>
    </submittedName>
</protein>
<accession>A0A5J4L0L1</accession>
<gene>
    <name evidence="2" type="ORF">KDW_51680</name>
</gene>
<name>A0A5J4L0L1_9CHLR</name>
<evidence type="ECO:0000256" key="1">
    <source>
        <dbReference type="SAM" id="Phobius"/>
    </source>
</evidence>
<reference evidence="2 3" key="1">
    <citation type="submission" date="2019-10" db="EMBL/GenBank/DDBJ databases">
        <title>Dictyobacter vulcani sp. nov., within the class Ktedonobacteria, isolated from soil of volcanic Mt. Zao.</title>
        <authorList>
            <person name="Zheng Y."/>
            <person name="Wang C.M."/>
            <person name="Sakai Y."/>
            <person name="Abe K."/>
            <person name="Yokota A."/>
            <person name="Yabe S."/>
        </authorList>
    </citation>
    <scope>NUCLEOTIDE SEQUENCE [LARGE SCALE GENOMIC DNA]</scope>
    <source>
        <strain evidence="2 3">W12</strain>
    </source>
</reference>
<dbReference type="Proteomes" id="UP000326912">
    <property type="component" value="Unassembled WGS sequence"/>
</dbReference>
<keyword evidence="1" id="KW-1133">Transmembrane helix</keyword>
<organism evidence="2 3">
    <name type="scientific">Dictyobacter vulcani</name>
    <dbReference type="NCBI Taxonomy" id="2607529"/>
    <lineage>
        <taxon>Bacteria</taxon>
        <taxon>Bacillati</taxon>
        <taxon>Chloroflexota</taxon>
        <taxon>Ktedonobacteria</taxon>
        <taxon>Ktedonobacterales</taxon>
        <taxon>Dictyobacteraceae</taxon>
        <taxon>Dictyobacter</taxon>
    </lineage>
</organism>
<comment type="caution">
    <text evidence="2">The sequence shown here is derived from an EMBL/GenBank/DDBJ whole genome shotgun (WGS) entry which is preliminary data.</text>
</comment>
<proteinExistence type="predicted"/>